<dbReference type="PROSITE" id="PS50093">
    <property type="entry name" value="PKD"/>
    <property type="match status" value="1"/>
</dbReference>
<dbReference type="InterPro" id="IPR036392">
    <property type="entry name" value="PLAT/LH2_dom_sf"/>
</dbReference>
<evidence type="ECO:0000313" key="16">
    <source>
        <dbReference type="EMBL" id="PAA49910.1"/>
    </source>
</evidence>
<keyword evidence="4 13" id="KW-0812">Transmembrane</keyword>
<comment type="subcellular location">
    <subcellularLocation>
        <location evidence="2">Cell membrane</location>
        <topology evidence="2">Multi-pass membrane protein</topology>
    </subcellularLocation>
    <subcellularLocation>
        <location evidence="1">Cell projection</location>
        <location evidence="1">Cilium</location>
    </subcellularLocation>
</comment>
<feature type="transmembrane region" description="Helical" evidence="13">
    <location>
        <begin position="2303"/>
        <end position="2322"/>
    </location>
</feature>
<reference evidence="16 17" key="1">
    <citation type="submission" date="2017-06" db="EMBL/GenBank/DDBJ databases">
        <title>A platform for efficient transgenesis in Macrostomum lignano, a flatworm model organism for stem cell research.</title>
        <authorList>
            <person name="Berezikov E."/>
        </authorList>
    </citation>
    <scope>NUCLEOTIDE SEQUENCE [LARGE SCALE GENOMIC DNA]</scope>
    <source>
        <strain evidence="16">DV1</strain>
        <tissue evidence="16">Whole organism</tissue>
    </source>
</reference>
<evidence type="ECO:0008006" key="18">
    <source>
        <dbReference type="Google" id="ProtNLM"/>
    </source>
</evidence>
<dbReference type="PRINTS" id="PR01433">
    <property type="entry name" value="POLYCYSTIN2"/>
</dbReference>
<proteinExistence type="inferred from homology"/>
<keyword evidence="8 13" id="KW-0472">Membrane</keyword>
<keyword evidence="9" id="KW-0325">Glycoprotein</keyword>
<evidence type="ECO:0000256" key="4">
    <source>
        <dbReference type="ARBA" id="ARBA00022692"/>
    </source>
</evidence>
<dbReference type="InterPro" id="IPR001024">
    <property type="entry name" value="PLAT/LH2_dom"/>
</dbReference>
<evidence type="ECO:0000256" key="9">
    <source>
        <dbReference type="ARBA" id="ARBA00023180"/>
    </source>
</evidence>
<dbReference type="OrthoDB" id="444119at2759"/>
<dbReference type="PANTHER" id="PTHR10877:SF150">
    <property type="entry name" value="REJ DOMAIN-CONTAINING PROTEIN"/>
    <property type="match status" value="1"/>
</dbReference>
<dbReference type="InterPro" id="IPR046791">
    <property type="entry name" value="Polycystin_dom"/>
</dbReference>
<keyword evidence="7" id="KW-0966">Cell projection</keyword>
<feature type="transmembrane region" description="Helical" evidence="13">
    <location>
        <begin position="2431"/>
        <end position="2453"/>
    </location>
</feature>
<evidence type="ECO:0000256" key="1">
    <source>
        <dbReference type="ARBA" id="ARBA00004138"/>
    </source>
</evidence>
<feature type="transmembrane region" description="Helical" evidence="13">
    <location>
        <begin position="1525"/>
        <end position="1544"/>
    </location>
</feature>
<feature type="region of interest" description="Disordered" evidence="12">
    <location>
        <begin position="995"/>
        <end position="1025"/>
    </location>
</feature>
<dbReference type="CDD" id="cd00146">
    <property type="entry name" value="PKD"/>
    <property type="match status" value="1"/>
</dbReference>
<evidence type="ECO:0000313" key="17">
    <source>
        <dbReference type="Proteomes" id="UP000215902"/>
    </source>
</evidence>
<feature type="region of interest" description="Disordered" evidence="12">
    <location>
        <begin position="1800"/>
        <end position="1888"/>
    </location>
</feature>
<evidence type="ECO:0000259" key="14">
    <source>
        <dbReference type="PROSITE" id="PS50093"/>
    </source>
</evidence>
<feature type="domain" description="PKD" evidence="14">
    <location>
        <begin position="35"/>
        <end position="74"/>
    </location>
</feature>
<feature type="domain" description="PLAT" evidence="15">
    <location>
        <begin position="1569"/>
        <end position="1686"/>
    </location>
</feature>
<dbReference type="Gene3D" id="1.10.287.70">
    <property type="match status" value="1"/>
</dbReference>
<dbReference type="Pfam" id="PF00801">
    <property type="entry name" value="PKD"/>
    <property type="match status" value="1"/>
</dbReference>
<comment type="similarity">
    <text evidence="3">Belongs to the polycystin family.</text>
</comment>
<evidence type="ECO:0000256" key="7">
    <source>
        <dbReference type="ARBA" id="ARBA00023069"/>
    </source>
</evidence>
<feature type="transmembrane region" description="Helical" evidence="13">
    <location>
        <begin position="2492"/>
        <end position="2514"/>
    </location>
</feature>
<evidence type="ECO:0000256" key="10">
    <source>
        <dbReference type="PIRSR" id="PIRSR603915-2"/>
    </source>
</evidence>
<dbReference type="Proteomes" id="UP000215902">
    <property type="component" value="Unassembled WGS sequence"/>
</dbReference>
<dbReference type="GO" id="GO:0005262">
    <property type="term" value="F:calcium channel activity"/>
    <property type="evidence" value="ECO:0007669"/>
    <property type="project" value="TreeGrafter"/>
</dbReference>
<evidence type="ECO:0000256" key="11">
    <source>
        <dbReference type="PROSITE-ProRule" id="PRU00152"/>
    </source>
</evidence>
<evidence type="ECO:0000256" key="12">
    <source>
        <dbReference type="SAM" id="MobiDB-lite"/>
    </source>
</evidence>
<dbReference type="Pfam" id="PF08016">
    <property type="entry name" value="PKD_channel"/>
    <property type="match status" value="1"/>
</dbReference>
<dbReference type="InterPro" id="IPR003915">
    <property type="entry name" value="PKD_2"/>
</dbReference>
<dbReference type="GO" id="GO:0005509">
    <property type="term" value="F:calcium ion binding"/>
    <property type="evidence" value="ECO:0007669"/>
    <property type="project" value="InterPro"/>
</dbReference>
<dbReference type="PANTHER" id="PTHR10877">
    <property type="entry name" value="POLYCYSTIN FAMILY MEMBER"/>
    <property type="match status" value="1"/>
</dbReference>
<protein>
    <recommendedName>
        <fullName evidence="18">PKD domain-containing protein</fullName>
    </recommendedName>
</protein>
<keyword evidence="17" id="KW-1185">Reference proteome</keyword>
<dbReference type="Pfam" id="PF01477">
    <property type="entry name" value="PLAT"/>
    <property type="match status" value="1"/>
</dbReference>
<dbReference type="InterPro" id="IPR000601">
    <property type="entry name" value="PKD_dom"/>
</dbReference>
<dbReference type="GO" id="GO:0005929">
    <property type="term" value="C:cilium"/>
    <property type="evidence" value="ECO:0007669"/>
    <property type="project" value="UniProtKB-SubCell"/>
</dbReference>
<feature type="compositionally biased region" description="Low complexity" evidence="12">
    <location>
        <begin position="995"/>
        <end position="1006"/>
    </location>
</feature>
<sequence length="2617" mass="294437">MYTGNTPVHDMSRTYAYPIEHPLKFFAITQFGHLSPLYYNWDFGDGHTAVTTVNWIEHKFDKPLLFTVRVNVTNPLVWQADSYNIELKRSVIDVTIGAKVAMPMDYPYEVTMDFAAFPTNTCFIIDFSNFGTRVVNNGSKHMFGFEAFCNSDPYFSSRKSQCYWDTELTDYYLNGYQESLTGSAFSRTTFFKNFENYGAETVTLHAANSFSSLDYSWTMTVSKGFCSIPVPNLAARFTKTRYKRNQVVEIGGDMKISCYNISTHVKWTVEEFNNGSGLWTDYGAQLQAFYTKHRSSENLQNLLEGDWFGPTNIHLRLLTLPAFSLRFSKAYRVCAQLTMNDEPTINATECVTFYVYKAPVEPCLQFKYSKDNITWNDLEDPAQAPYGSLLSFDASCSVNPNKFDADGELPCWSVATYCRHDCEPMKFGPNYAYNASEQTLACKKLKIDGGYVHESTCFISQALVTWHYLKPMGLEDWMKVNVTTSSYPNEVVKGVYDRIPGWKDQAAIGKYNFLYYMHNGIVYVDTKFSFEGDAIHFTLVIKDTCDDLLPEPVSATLKITRGEPPIVSGVCVSNCFRRKIPHKKLNGNACGYKSISVNPKVVTKFQMRIENYVAGIDYGFFWQSTPLNSSLKVCPSDLSSTTLDDGFNQMELDNKYWTQKDGVEYASTGRTSSGLSIDPPNFFPEGDGYYIIRLRAWRGSDSTNYGFKFLYISVNQGPNASKISTSIYPANGESMKTKFFFTCSYPPSTTEGEHMIYTVGYSFEQTPTKRADCYPLILNSPTCEVEAKLPAGQEANNYTLTICVSVFDGAYSEAFHAQTRVRVTPRAMKSEEFQSNSPFFTDIIGAGKSGSVVSMAQIALPLLSAINQVSKDASGAANDTDPVAAEKRRKERSAAKALVVDAARNAIESFNPNASETEQLQTLQLSGEMLKGANSVPNEISESSKENTVAAGDLISKRLVDLSSSEDVTYDQIKETSSLVLASSLNMLDEIVRSQQSTMSNNSDSNSGGGGGGVDTSTLSSEERLRRSDVSLRALENFRTTGLALGNKQVAGETPTTIDLGNIKMNVEKQSTNSIVGKKFGKGSGKDSGCSIGTGQSANGSIFVEPSQYDPNELKPSQAVVAQVIENGANIFTMAGNGSRMSSPVLSVGIYNDRQYQFPVKDLNDDSLVEVWVSNHPDAVAAIKPEVNATRPKSERMLITKVSVKQFDGLFAQVKHYTAEPIQSENDNSMNESTTFRTETTTEAATTLESTTTNGPANDEMIEYLVFISAGKAPTEQNYDHFCQLPLLETRTCSRSTARQAATEYTVGSLDGSGPDAATAAKSAAPTTVATDYQVESCNCSGTDGSGPCSKLGASATSTDVTGAWLLTKCVCNSTGCARTSGEDSSVPESVYEADRWTCFFSPVNLGTNDTTKEFFIGIRAVRTLASNRTDRNPNRLPSLDLKVPETDYVVTNYSATTFTSGCFYVDMKTFKLSSDGVYLSQCSTINSTLCYSSHLTSFMSSFVVPPIQIDPNDSAWLKLDSNPIALALVLSIVCFYFIILIWVRRKDEKDFERVGITPLMDNHPADVFRYELTFWTGARRQAGTTANVSFILYGEDDESAPRLVQDPKRPVLTRNSVDSFLMTTPYYLGKLTHLRMWHDNSGSSPKWYLNRLLIQDLQTKEKYFFICNRWFAFDEDDGMVDRILTVSGREEVRKFDVVFWSKAQKNLNDGHIWLSVVTRPPRSKFTRVQRATACLVLLLSTMMVNLMFYGQSAKVESPQLIEFGPVKFTAHSIYLATVSTLIILPVNVLVVVLFKNRRSKPPPGVKKMDAQPRQPDDDQDDRDDEKPGSANPRSAVTPRAVRLSDVTEPAPADSRLDMRQKSSNAGGTASNQNNDDDEDDEEKDKKPSVMTRLRPYIRRFWPLPWWTHYVGYCLAVVWIGVCTYLMVEFGGVLGEEKTAEWLAAMFVTLFQSIILVQPVKILVLAIVYALLVKKIEEDEDEVTRDLVMAGAAKMHQRMTMRDLSDPAKMKAFLRSRRVPPPPDLETLRALREQRIKEQAMNDILGDIMFYIIFLIILTMAAYTNQDYRSFIQNHLVKGTITGVDADGPNLDSVQRIEDLFTYVGEFAAPRLYSNVCYNGEVCDMAGPGWSWDPHLFLVRKPQLRQLRIKRPGTCKIEKYFKDSIYECRPEYSMLNDDEASYLPMWQPFNSSYPEQTEWSYTGAIKLFGIPYSGYLSTYAGGGYVASLGKSAVEAKQMTEYLRNNSWIDKHTRAVFFEFLIYNPNTNLFTFSEILFEAFNGGGFVKYPQVYTLRLNRYVGANGAFFMAVDILSLIFIVFFVYRECKELHKLGCLYFRDVFNVMDFLLLIFSCIEVVLFIIKITAQQGVSYFMKKYPERFINFQWLILWAQMNQLFLGLVVFVFTIRFLRLLSFNRKMMMLGYVLKTAAKPLGYFLVVFFIMFFAFVQLGYFMFNVKVESFKSLINCIETLGVMTLNKFDFTTFVVGGGQLGMVFFFVYMVFVSFVLINFFITIINVSFSQVKQSWGETRNNYDIVDYVVKSIKSVFGINPQKRLNHIDHQFAYMAETSKFEQQVEELDDKLFELEFYIRNMGILNGQELQESATAKKRVKGKVFLSE</sequence>
<dbReference type="InterPro" id="IPR035986">
    <property type="entry name" value="PKD_dom_sf"/>
</dbReference>
<feature type="transmembrane region" description="Helical" evidence="13">
    <location>
        <begin position="1942"/>
        <end position="1972"/>
    </location>
</feature>
<name>A0A267DKT7_9PLAT</name>
<dbReference type="GO" id="GO:0050982">
    <property type="term" value="P:detection of mechanical stimulus"/>
    <property type="evidence" value="ECO:0007669"/>
    <property type="project" value="TreeGrafter"/>
</dbReference>
<feature type="transmembrane region" description="Helical" evidence="13">
    <location>
        <begin position="1901"/>
        <end position="1922"/>
    </location>
</feature>
<keyword evidence="7" id="KW-0969">Cilium</keyword>
<evidence type="ECO:0000256" key="3">
    <source>
        <dbReference type="ARBA" id="ARBA00007200"/>
    </source>
</evidence>
<evidence type="ECO:0000259" key="15">
    <source>
        <dbReference type="PROSITE" id="PS50095"/>
    </source>
</evidence>
<dbReference type="Gene3D" id="2.60.40.10">
    <property type="entry name" value="Immunoglobulins"/>
    <property type="match status" value="1"/>
</dbReference>
<dbReference type="PROSITE" id="PS50095">
    <property type="entry name" value="PLAT"/>
    <property type="match status" value="1"/>
</dbReference>
<dbReference type="InterPro" id="IPR042060">
    <property type="entry name" value="PLAT_polycystin1"/>
</dbReference>
<dbReference type="SUPFAM" id="SSF49299">
    <property type="entry name" value="PKD domain"/>
    <property type="match status" value="1"/>
</dbReference>
<evidence type="ECO:0000256" key="5">
    <source>
        <dbReference type="ARBA" id="ARBA00022729"/>
    </source>
</evidence>
<dbReference type="SUPFAM" id="SSF49723">
    <property type="entry name" value="Lipase/lipooxygenase domain (PLAT/LH2 domain)"/>
    <property type="match status" value="1"/>
</dbReference>
<dbReference type="FunFam" id="2.60.60.20:FF:000008">
    <property type="entry name" value="Polycystic kidney disease 1-like 2, isoform CRA_a"/>
    <property type="match status" value="1"/>
</dbReference>
<feature type="compositionally biased region" description="Polar residues" evidence="12">
    <location>
        <begin position="1862"/>
        <end position="1874"/>
    </location>
</feature>
<dbReference type="InterPro" id="IPR051223">
    <property type="entry name" value="Polycystin"/>
</dbReference>
<dbReference type="InterPro" id="IPR013783">
    <property type="entry name" value="Ig-like_fold"/>
</dbReference>
<evidence type="ECO:0000256" key="2">
    <source>
        <dbReference type="ARBA" id="ARBA00004651"/>
    </source>
</evidence>
<dbReference type="Pfam" id="PF20519">
    <property type="entry name" value="Polycystin_dom"/>
    <property type="match status" value="1"/>
</dbReference>
<dbReference type="STRING" id="282301.A0A267DKT7"/>
<accession>A0A267DKT7</accession>
<dbReference type="Gene3D" id="2.60.60.20">
    <property type="entry name" value="PLAT/LH2 domain"/>
    <property type="match status" value="1"/>
</dbReference>
<dbReference type="EMBL" id="NIVC01003763">
    <property type="protein sequence ID" value="PAA49910.1"/>
    <property type="molecule type" value="Genomic_DNA"/>
</dbReference>
<dbReference type="SMART" id="SM00308">
    <property type="entry name" value="LH2"/>
    <property type="match status" value="1"/>
</dbReference>
<feature type="transmembrane region" description="Helical" evidence="13">
    <location>
        <begin position="1732"/>
        <end position="1753"/>
    </location>
</feature>
<keyword evidence="5" id="KW-0732">Signal</keyword>
<organism evidence="16 17">
    <name type="scientific">Macrostomum lignano</name>
    <dbReference type="NCBI Taxonomy" id="282301"/>
    <lineage>
        <taxon>Eukaryota</taxon>
        <taxon>Metazoa</taxon>
        <taxon>Spiralia</taxon>
        <taxon>Lophotrochozoa</taxon>
        <taxon>Platyhelminthes</taxon>
        <taxon>Rhabditophora</taxon>
        <taxon>Macrostomorpha</taxon>
        <taxon>Macrostomida</taxon>
        <taxon>Macrostomidae</taxon>
        <taxon>Macrostomum</taxon>
    </lineage>
</organism>
<feature type="transmembrane region" description="Helical" evidence="13">
    <location>
        <begin position="2342"/>
        <end position="2364"/>
    </location>
</feature>
<feature type="compositionally biased region" description="Basic and acidic residues" evidence="12">
    <location>
        <begin position="1807"/>
        <end position="1817"/>
    </location>
</feature>
<evidence type="ECO:0000256" key="6">
    <source>
        <dbReference type="ARBA" id="ARBA00022989"/>
    </source>
</evidence>
<feature type="transmembrane region" description="Helical" evidence="13">
    <location>
        <begin position="1773"/>
        <end position="1795"/>
    </location>
</feature>
<dbReference type="GO" id="GO:0005886">
    <property type="term" value="C:plasma membrane"/>
    <property type="evidence" value="ECO:0007669"/>
    <property type="project" value="UniProtKB-SubCell"/>
</dbReference>
<comment type="caution">
    <text evidence="16">The sequence shown here is derived from an EMBL/GenBank/DDBJ whole genome shotgun (WGS) entry which is preliminary data.</text>
</comment>
<keyword evidence="6 13" id="KW-1133">Transmembrane helix</keyword>
<evidence type="ECO:0000256" key="13">
    <source>
        <dbReference type="SAM" id="Phobius"/>
    </source>
</evidence>
<dbReference type="CDD" id="cd01752">
    <property type="entry name" value="PLAT_polycystin"/>
    <property type="match status" value="1"/>
</dbReference>
<comment type="caution">
    <text evidence="11">Lacks conserved residue(s) required for the propagation of feature annotation.</text>
</comment>
<evidence type="ECO:0000256" key="8">
    <source>
        <dbReference type="ARBA" id="ARBA00023136"/>
    </source>
</evidence>
<feature type="transmembrane region" description="Helical" evidence="13">
    <location>
        <begin position="2384"/>
        <end position="2411"/>
    </location>
</feature>
<feature type="disulfide bond" evidence="10">
    <location>
        <begin position="2155"/>
        <end position="2168"/>
    </location>
</feature>
<dbReference type="InterPro" id="IPR013122">
    <property type="entry name" value="PKD1_2_channel"/>
</dbReference>
<gene>
    <name evidence="16" type="ORF">BOX15_Mlig004656g2</name>
</gene>
<feature type="transmembrane region" description="Helical" evidence="13">
    <location>
        <begin position="2044"/>
        <end position="2063"/>
    </location>
</feature>